<sequence>MTYPPEPWDLRGQMYVSVWAVPHAELPPLPEGLAHIERPVTLGGRGLIVGAWAEYQPGGVLHYREMLAAVLVRVKARPALAVTDIWVDSRSSRDGGRELWGIPKELAELEISSGAVPGNDAITASARAASLTIARCLIRPGRRLPGRWPFRLTVAQPLGSGVRLTPVRGRAELARADTRWSVEPGGPLAYLAHRRPMFTVALRDFQVTFGTAGGRPGGAAG</sequence>
<dbReference type="GO" id="GO:0016829">
    <property type="term" value="F:lyase activity"/>
    <property type="evidence" value="ECO:0007669"/>
    <property type="project" value="InterPro"/>
</dbReference>
<dbReference type="EMBL" id="RBKT01000001">
    <property type="protein sequence ID" value="RKR86852.1"/>
    <property type="molecule type" value="Genomic_DNA"/>
</dbReference>
<keyword evidence="2" id="KW-1185">Reference proteome</keyword>
<dbReference type="InterPro" id="IPR010451">
    <property type="entry name" value="Acetoacetate_decarboxylase"/>
</dbReference>
<organism evidence="1 2">
    <name type="scientific">Micromonospora pisi</name>
    <dbReference type="NCBI Taxonomy" id="589240"/>
    <lineage>
        <taxon>Bacteria</taxon>
        <taxon>Bacillati</taxon>
        <taxon>Actinomycetota</taxon>
        <taxon>Actinomycetes</taxon>
        <taxon>Micromonosporales</taxon>
        <taxon>Micromonosporaceae</taxon>
        <taxon>Micromonospora</taxon>
    </lineage>
</organism>
<dbReference type="Pfam" id="PF06314">
    <property type="entry name" value="ADC"/>
    <property type="match status" value="1"/>
</dbReference>
<protein>
    <submittedName>
        <fullName evidence="1">Acetoacetate decarboxylase</fullName>
    </submittedName>
</protein>
<dbReference type="Gene3D" id="2.40.400.10">
    <property type="entry name" value="Acetoacetate decarboxylase-like"/>
    <property type="match status" value="1"/>
</dbReference>
<reference evidence="1 2" key="1">
    <citation type="submission" date="2018-10" db="EMBL/GenBank/DDBJ databases">
        <title>Sequencing the genomes of 1000 actinobacteria strains.</title>
        <authorList>
            <person name="Klenk H.-P."/>
        </authorList>
    </citation>
    <scope>NUCLEOTIDE SEQUENCE [LARGE SCALE GENOMIC DNA]</scope>
    <source>
        <strain evidence="1 2">DSM 45175</strain>
    </source>
</reference>
<evidence type="ECO:0000313" key="2">
    <source>
        <dbReference type="Proteomes" id="UP000277671"/>
    </source>
</evidence>
<dbReference type="AlphaFoldDB" id="A0A495JEQ3"/>
<gene>
    <name evidence="1" type="ORF">BDK92_1120</name>
</gene>
<evidence type="ECO:0000313" key="1">
    <source>
        <dbReference type="EMBL" id="RKR86852.1"/>
    </source>
</evidence>
<dbReference type="InterPro" id="IPR023375">
    <property type="entry name" value="ADC_dom_sf"/>
</dbReference>
<accession>A0A495JEQ3</accession>
<dbReference type="SUPFAM" id="SSF160104">
    <property type="entry name" value="Acetoacetate decarboxylase-like"/>
    <property type="match status" value="1"/>
</dbReference>
<dbReference type="Proteomes" id="UP000277671">
    <property type="component" value="Unassembled WGS sequence"/>
</dbReference>
<proteinExistence type="predicted"/>
<name>A0A495JEQ3_9ACTN</name>
<comment type="caution">
    <text evidence="1">The sequence shown here is derived from an EMBL/GenBank/DDBJ whole genome shotgun (WGS) entry which is preliminary data.</text>
</comment>
<dbReference type="RefSeq" id="WP_246016841.1">
    <property type="nucleotide sequence ID" value="NZ_RBKT01000001.1"/>
</dbReference>